<evidence type="ECO:0000256" key="3">
    <source>
        <dbReference type="ARBA" id="ARBA00023014"/>
    </source>
</evidence>
<feature type="domain" description="4Fe-4S ferredoxin-type" evidence="5">
    <location>
        <begin position="1"/>
        <end position="29"/>
    </location>
</feature>
<comment type="function">
    <text evidence="4">Ferredoxins are iron-sulfur proteins that transfer electrons in a wide variety of metabolic reactions.</text>
</comment>
<comment type="caution">
    <text evidence="6">The sequence shown here is derived from an EMBL/GenBank/DDBJ whole genome shotgun (WGS) entry which is preliminary data.</text>
</comment>
<keyword evidence="1 4" id="KW-0479">Metal-binding</keyword>
<accession>A0A1V5SFE6</accession>
<dbReference type="SUPFAM" id="SSF54862">
    <property type="entry name" value="4Fe-4S ferredoxins"/>
    <property type="match status" value="1"/>
</dbReference>
<dbReference type="GO" id="GO:0051536">
    <property type="term" value="F:iron-sulfur cluster binding"/>
    <property type="evidence" value="ECO:0007669"/>
    <property type="project" value="UniProtKB-KW"/>
</dbReference>
<dbReference type="InterPro" id="IPR017900">
    <property type="entry name" value="4Fe4S_Fe_S_CS"/>
</dbReference>
<evidence type="ECO:0000256" key="4">
    <source>
        <dbReference type="RuleBase" id="RU368020"/>
    </source>
</evidence>
<gene>
    <name evidence="6" type="primary">fdx</name>
    <name evidence="6" type="ORF">BWY43_00145</name>
</gene>
<name>A0A1V5SFE6_9BACT</name>
<dbReference type="Pfam" id="PF13370">
    <property type="entry name" value="Fer4_13"/>
    <property type="match status" value="1"/>
</dbReference>
<proteinExistence type="predicted"/>
<evidence type="ECO:0000256" key="1">
    <source>
        <dbReference type="ARBA" id="ARBA00022723"/>
    </source>
</evidence>
<evidence type="ECO:0000313" key="6">
    <source>
        <dbReference type="EMBL" id="OQA53218.1"/>
    </source>
</evidence>
<dbReference type="EMBL" id="MWBO01000008">
    <property type="protein sequence ID" value="OQA53218.1"/>
    <property type="molecule type" value="Genomic_DNA"/>
</dbReference>
<sequence length="59" mass="6453">MKITVDEVRCIGCGTCAALCEQCFEVVDGISKVKKQECDDCNLEEVAQSCPVEAIQIEK</sequence>
<dbReference type="Proteomes" id="UP000485367">
    <property type="component" value="Unassembled WGS sequence"/>
</dbReference>
<reference evidence="6" key="1">
    <citation type="submission" date="2017-02" db="EMBL/GenBank/DDBJ databases">
        <title>Delving into the versatile metabolic prowess of the omnipresent phylum Bacteroidetes.</title>
        <authorList>
            <person name="Nobu M.K."/>
            <person name="Mei R."/>
            <person name="Narihiro T."/>
            <person name="Kuroda K."/>
            <person name="Liu W.-T."/>
        </authorList>
    </citation>
    <scope>NUCLEOTIDE SEQUENCE</scope>
    <source>
        <strain evidence="6">ADurb.Bin280</strain>
    </source>
</reference>
<dbReference type="InterPro" id="IPR017896">
    <property type="entry name" value="4Fe4S_Fe-S-bd"/>
</dbReference>
<dbReference type="GO" id="GO:0009055">
    <property type="term" value="F:electron transfer activity"/>
    <property type="evidence" value="ECO:0007669"/>
    <property type="project" value="UniProtKB-UniRule"/>
</dbReference>
<protein>
    <recommendedName>
        <fullName evidence="4">Ferredoxin</fullName>
    </recommendedName>
</protein>
<dbReference type="PRINTS" id="PR00352">
    <property type="entry name" value="3FE4SFRDOXIN"/>
</dbReference>
<dbReference type="AlphaFoldDB" id="A0A1V5SFE6"/>
<evidence type="ECO:0000256" key="2">
    <source>
        <dbReference type="ARBA" id="ARBA00023004"/>
    </source>
</evidence>
<dbReference type="PROSITE" id="PS00198">
    <property type="entry name" value="4FE4S_FER_1"/>
    <property type="match status" value="1"/>
</dbReference>
<dbReference type="GO" id="GO:0005506">
    <property type="term" value="F:iron ion binding"/>
    <property type="evidence" value="ECO:0007669"/>
    <property type="project" value="UniProtKB-UniRule"/>
</dbReference>
<keyword evidence="4" id="KW-0813">Transport</keyword>
<dbReference type="InterPro" id="IPR001080">
    <property type="entry name" value="3Fe4S_ferredoxin"/>
</dbReference>
<dbReference type="PROSITE" id="PS51379">
    <property type="entry name" value="4FE4S_FER_2"/>
    <property type="match status" value="1"/>
</dbReference>
<organism evidence="6">
    <name type="scientific">candidate division WS2 bacterium ADurb.Bin280</name>
    <dbReference type="NCBI Taxonomy" id="1852829"/>
    <lineage>
        <taxon>Bacteria</taxon>
        <taxon>candidate division WS2</taxon>
    </lineage>
</organism>
<keyword evidence="2 4" id="KW-0408">Iron</keyword>
<keyword evidence="4" id="KW-0249">Electron transport</keyword>
<dbReference type="Gene3D" id="3.30.70.20">
    <property type="match status" value="1"/>
</dbReference>
<evidence type="ECO:0000259" key="5">
    <source>
        <dbReference type="PROSITE" id="PS51379"/>
    </source>
</evidence>
<keyword evidence="3 4" id="KW-0411">Iron-sulfur</keyword>